<dbReference type="GO" id="GO:0008270">
    <property type="term" value="F:zinc ion binding"/>
    <property type="evidence" value="ECO:0007669"/>
    <property type="project" value="UniProtKB-KW"/>
</dbReference>
<dbReference type="Pfam" id="PF04570">
    <property type="entry name" value="zf-FLZ"/>
    <property type="match status" value="1"/>
</dbReference>
<accession>A0AAD2DMZ6</accession>
<dbReference type="InterPro" id="IPR007650">
    <property type="entry name" value="Zf-FLZ_dom"/>
</dbReference>
<comment type="similarity">
    <text evidence="1">Belongs to the FLZ family.</text>
</comment>
<feature type="zinc finger region" description="FLZ-type" evidence="4">
    <location>
        <begin position="66"/>
        <end position="110"/>
    </location>
</feature>
<keyword evidence="3" id="KW-0863">Zinc-finger</keyword>
<organism evidence="7 8">
    <name type="scientific">Fraxinus pennsylvanica</name>
    <dbReference type="NCBI Taxonomy" id="56036"/>
    <lineage>
        <taxon>Eukaryota</taxon>
        <taxon>Viridiplantae</taxon>
        <taxon>Streptophyta</taxon>
        <taxon>Embryophyta</taxon>
        <taxon>Tracheophyta</taxon>
        <taxon>Spermatophyta</taxon>
        <taxon>Magnoliopsida</taxon>
        <taxon>eudicotyledons</taxon>
        <taxon>Gunneridae</taxon>
        <taxon>Pentapetalae</taxon>
        <taxon>asterids</taxon>
        <taxon>lamiids</taxon>
        <taxon>Lamiales</taxon>
        <taxon>Oleaceae</taxon>
        <taxon>Oleeae</taxon>
        <taxon>Fraxinus</taxon>
    </lineage>
</organism>
<evidence type="ECO:0000313" key="6">
    <source>
        <dbReference type="EMBL" id="CAI9757734.1"/>
    </source>
</evidence>
<dbReference type="PANTHER" id="PTHR47847">
    <property type="entry name" value="FCS-LIKE ZINC FINGER 17"/>
    <property type="match status" value="1"/>
</dbReference>
<gene>
    <name evidence="6" type="ORF">FPE_LOCUS5164</name>
    <name evidence="7" type="ORF">FPE_LOCUS5165</name>
</gene>
<evidence type="ECO:0000259" key="5">
    <source>
        <dbReference type="PROSITE" id="PS51795"/>
    </source>
</evidence>
<dbReference type="PANTHER" id="PTHR47847:SF2">
    <property type="entry name" value="FCS-LIKE ZINC FINGER 17-RELATED"/>
    <property type="match status" value="1"/>
</dbReference>
<evidence type="ECO:0000256" key="3">
    <source>
        <dbReference type="ARBA" id="ARBA00022771"/>
    </source>
</evidence>
<dbReference type="AlphaFoldDB" id="A0AAD2DMZ6"/>
<evidence type="ECO:0000313" key="8">
    <source>
        <dbReference type="Proteomes" id="UP000834106"/>
    </source>
</evidence>
<keyword evidence="2" id="KW-0479">Metal-binding</keyword>
<dbReference type="InterPro" id="IPR044181">
    <property type="entry name" value="FLZ17/18"/>
</dbReference>
<evidence type="ECO:0000256" key="1">
    <source>
        <dbReference type="ARBA" id="ARBA00009374"/>
    </source>
</evidence>
<reference evidence="7" key="1">
    <citation type="submission" date="2023-05" db="EMBL/GenBank/DDBJ databases">
        <authorList>
            <person name="Huff M."/>
        </authorList>
    </citation>
    <scope>NUCLEOTIDE SEQUENCE</scope>
</reference>
<dbReference type="Proteomes" id="UP000834106">
    <property type="component" value="Chromosome 3"/>
</dbReference>
<keyword evidence="3" id="KW-0862">Zinc</keyword>
<evidence type="ECO:0000256" key="4">
    <source>
        <dbReference type="PROSITE-ProRule" id="PRU01131"/>
    </source>
</evidence>
<evidence type="ECO:0000313" key="7">
    <source>
        <dbReference type="EMBL" id="CAI9757735.1"/>
    </source>
</evidence>
<dbReference type="EMBL" id="OU503038">
    <property type="protein sequence ID" value="CAI9757735.1"/>
    <property type="molecule type" value="Genomic_DNA"/>
</dbReference>
<keyword evidence="8" id="KW-1185">Reference proteome</keyword>
<feature type="domain" description="FLZ-type" evidence="5">
    <location>
        <begin position="66"/>
        <end position="110"/>
    </location>
</feature>
<dbReference type="EMBL" id="OU503038">
    <property type="protein sequence ID" value="CAI9757734.1"/>
    <property type="molecule type" value="Genomic_DNA"/>
</dbReference>
<protein>
    <recommendedName>
        <fullName evidence="5">FLZ-type domain-containing protein</fullName>
    </recommendedName>
</protein>
<sequence length="154" mass="17923">MLSIVWRKKRSAIVGSCKGCSEPDEGLRILTQLPNGESNVVFKFSSKLINPSFYLNQIQPPSLDSSFLKSCFLCNKHLSLDKEVYMYRGDQGFCSVECRSRQIYMDEMKETEISTKKVLVSFRQRRCETSSLLEEFKQRRHPFSSQKNQVIFFP</sequence>
<proteinExistence type="inferred from homology"/>
<evidence type="ECO:0000256" key="2">
    <source>
        <dbReference type="ARBA" id="ARBA00022723"/>
    </source>
</evidence>
<name>A0AAD2DMZ6_9LAMI</name>
<dbReference type="PROSITE" id="PS51795">
    <property type="entry name" value="ZF_FLZ"/>
    <property type="match status" value="1"/>
</dbReference>